<dbReference type="SUPFAM" id="SSF53098">
    <property type="entry name" value="Ribonuclease H-like"/>
    <property type="match status" value="1"/>
</dbReference>
<dbReference type="InterPro" id="IPR053151">
    <property type="entry name" value="RNase_H-like"/>
</dbReference>
<dbReference type="Gene3D" id="3.60.10.10">
    <property type="entry name" value="Endonuclease/exonuclease/phosphatase"/>
    <property type="match status" value="1"/>
</dbReference>
<accession>A0AAD8R5C2</accession>
<evidence type="ECO:0000259" key="2">
    <source>
        <dbReference type="Pfam" id="PF13456"/>
    </source>
</evidence>
<dbReference type="Pfam" id="PF13456">
    <property type="entry name" value="RVT_3"/>
    <property type="match status" value="1"/>
</dbReference>
<dbReference type="InterPro" id="IPR044730">
    <property type="entry name" value="RNase_H-like_dom_plant"/>
</dbReference>
<feature type="domain" description="DUF4283" evidence="3">
    <location>
        <begin position="43"/>
        <end position="117"/>
    </location>
</feature>
<protein>
    <submittedName>
        <fullName evidence="4">Uncharacterized protein</fullName>
    </submittedName>
</protein>
<dbReference type="CDD" id="cd06222">
    <property type="entry name" value="RNase_H_like"/>
    <property type="match status" value="1"/>
</dbReference>
<evidence type="ECO:0000313" key="4">
    <source>
        <dbReference type="EMBL" id="KAK1613003.1"/>
    </source>
</evidence>
<keyword evidence="5" id="KW-1185">Reference proteome</keyword>
<comment type="caution">
    <text evidence="4">The sequence shown here is derived from an EMBL/GenBank/DDBJ whole genome shotgun (WGS) entry which is preliminary data.</text>
</comment>
<dbReference type="InterPro" id="IPR036691">
    <property type="entry name" value="Endo/exonu/phosph_ase_sf"/>
</dbReference>
<dbReference type="GO" id="GO:0003676">
    <property type="term" value="F:nucleic acid binding"/>
    <property type="evidence" value="ECO:0007669"/>
    <property type="project" value="InterPro"/>
</dbReference>
<evidence type="ECO:0000313" key="5">
    <source>
        <dbReference type="Proteomes" id="UP001231189"/>
    </source>
</evidence>
<feature type="region of interest" description="Disordered" evidence="1">
    <location>
        <begin position="411"/>
        <end position="430"/>
    </location>
</feature>
<dbReference type="EMBL" id="JAUUTY010000007">
    <property type="protein sequence ID" value="KAK1613003.1"/>
    <property type="molecule type" value="Genomic_DNA"/>
</dbReference>
<dbReference type="GO" id="GO:0004523">
    <property type="term" value="F:RNA-DNA hybrid ribonuclease activity"/>
    <property type="evidence" value="ECO:0007669"/>
    <property type="project" value="InterPro"/>
</dbReference>
<feature type="region of interest" description="Disordered" evidence="1">
    <location>
        <begin position="170"/>
        <end position="216"/>
    </location>
</feature>
<proteinExistence type="predicted"/>
<dbReference type="InterPro" id="IPR036397">
    <property type="entry name" value="RNaseH_sf"/>
</dbReference>
<reference evidence="4" key="1">
    <citation type="submission" date="2023-07" db="EMBL/GenBank/DDBJ databases">
        <title>A chromosome-level genome assembly of Lolium multiflorum.</title>
        <authorList>
            <person name="Chen Y."/>
            <person name="Copetti D."/>
            <person name="Kolliker R."/>
            <person name="Studer B."/>
        </authorList>
    </citation>
    <scope>NUCLEOTIDE SEQUENCE</scope>
    <source>
        <strain evidence="4">02402/16</strain>
        <tissue evidence="4">Leaf</tissue>
    </source>
</reference>
<dbReference type="Gene3D" id="3.30.420.10">
    <property type="entry name" value="Ribonuclease H-like superfamily/Ribonuclease H"/>
    <property type="match status" value="1"/>
</dbReference>
<dbReference type="AlphaFoldDB" id="A0AAD8R5C2"/>
<dbReference type="PANTHER" id="PTHR47723">
    <property type="entry name" value="OS05G0353850 PROTEIN"/>
    <property type="match status" value="1"/>
</dbReference>
<dbReference type="InterPro" id="IPR002156">
    <property type="entry name" value="RNaseH_domain"/>
</dbReference>
<dbReference type="InterPro" id="IPR025558">
    <property type="entry name" value="DUF4283"/>
</dbReference>
<dbReference type="PANTHER" id="PTHR47723:SF19">
    <property type="entry name" value="POLYNUCLEOTIDYL TRANSFERASE, RIBONUCLEASE H-LIKE SUPERFAMILY PROTEIN"/>
    <property type="match status" value="1"/>
</dbReference>
<evidence type="ECO:0000259" key="3">
    <source>
        <dbReference type="Pfam" id="PF14111"/>
    </source>
</evidence>
<feature type="domain" description="RNase H type-1" evidence="2">
    <location>
        <begin position="798"/>
        <end position="883"/>
    </location>
</feature>
<sequence>MAAGDKVENLMARLRLTAAENAAVVIDDVDDLELVDPDRTFWGKVLSPSVIHLETIKSAMRPAWGNPCGLTLNPAGDNLFVAEFGSKADRDRVMEGSPWKVGKHVVLLKKVDADVSPVDAVFDRLAIWARILKLPTRLMRADRVCASPAELDENCDLPYTAKRLSAENSSRIHVGTSSSNAASAGNSVPGSRGSDGSSVHGGRCVGRGAGRGERMGRSKRFPQLKNLLEAGDVLAVAVEEAEWMPTGSYAVSCKDRSGGLALFWKLPYSVSLRDMGFSGPKYTWSNRQDAQCNIRVRLDRGVANEAFLQMFSDCRVENIITTSSDHYAILISMQRRRSHFETSLQQSFRYEAAWRWADSYADTIRANWAADLAGPNPMHTACAHLKTMAGSLKDWSVSTFGSVRREITRRERSLRSLRNSPSTDRSMAEEKRVQRQLCELFEREEVMDRQRSRVEWLREGDRNPAFFHSKATARRKTNKIESLTREDGSVSTDETEIKGMVHNWCEKLFTSELISSTDVILEAIPSKVDAQMNVDLCKAYTNEEIKTALFQMGPTKAPGPDGFPAMFYQVHWELVENMVCEAVRSFFLGGDEIPDGFYDSVIVLIPKKKEGLGELQGLSNGRQGPSISHLLFADDGIFFARSDPSSVETLKSVLKSYCEASGEKVNLQKSSIFFGNKCQDSVKLMVKDKLEVSNEVFQDTYLRLPTEIVRATTAPFKFLADRVWKRASSCSGRPLSRAGKEAGTFNPLSPIPSTAKVCYLMNEAGTGWEEDTLKETSRAASSLRSRWTAPPEGVICINVDAALFPGEHRMGCGALLRDHNGTFILSISEGLGGMPQPEMAEALAVRRALTISKEHGVSRAVLTSDCLSLIQRIASRQPDRSSLGTQEAK</sequence>
<dbReference type="Proteomes" id="UP001231189">
    <property type="component" value="Unassembled WGS sequence"/>
</dbReference>
<gene>
    <name evidence="4" type="ORF">QYE76_036676</name>
</gene>
<dbReference type="SUPFAM" id="SSF56219">
    <property type="entry name" value="DNase I-like"/>
    <property type="match status" value="1"/>
</dbReference>
<evidence type="ECO:0000256" key="1">
    <source>
        <dbReference type="SAM" id="MobiDB-lite"/>
    </source>
</evidence>
<dbReference type="Pfam" id="PF14111">
    <property type="entry name" value="DUF4283"/>
    <property type="match status" value="1"/>
</dbReference>
<name>A0AAD8R5C2_LOLMU</name>
<dbReference type="InterPro" id="IPR012337">
    <property type="entry name" value="RNaseH-like_sf"/>
</dbReference>
<organism evidence="4 5">
    <name type="scientific">Lolium multiflorum</name>
    <name type="common">Italian ryegrass</name>
    <name type="synonym">Lolium perenne subsp. multiflorum</name>
    <dbReference type="NCBI Taxonomy" id="4521"/>
    <lineage>
        <taxon>Eukaryota</taxon>
        <taxon>Viridiplantae</taxon>
        <taxon>Streptophyta</taxon>
        <taxon>Embryophyta</taxon>
        <taxon>Tracheophyta</taxon>
        <taxon>Spermatophyta</taxon>
        <taxon>Magnoliopsida</taxon>
        <taxon>Liliopsida</taxon>
        <taxon>Poales</taxon>
        <taxon>Poaceae</taxon>
        <taxon>BOP clade</taxon>
        <taxon>Pooideae</taxon>
        <taxon>Poodae</taxon>
        <taxon>Poeae</taxon>
        <taxon>Poeae Chloroplast Group 2 (Poeae type)</taxon>
        <taxon>Loliodinae</taxon>
        <taxon>Loliinae</taxon>
        <taxon>Lolium</taxon>
    </lineage>
</organism>
<feature type="compositionally biased region" description="Low complexity" evidence="1">
    <location>
        <begin position="174"/>
        <end position="191"/>
    </location>
</feature>